<dbReference type="InterPro" id="IPR010667">
    <property type="entry name" value="Phage_T4_Gp19"/>
</dbReference>
<dbReference type="PANTHER" id="PTHR38009">
    <property type="entry name" value="CONSERVED HYPOTHETICAL PHAGE TAIL PROTEIN"/>
    <property type="match status" value="1"/>
</dbReference>
<keyword evidence="2" id="KW-1185">Reference proteome</keyword>
<proteinExistence type="predicted"/>
<organism evidence="1 2">
    <name type="scientific">Lentzea miocenica</name>
    <dbReference type="NCBI Taxonomy" id="3095431"/>
    <lineage>
        <taxon>Bacteria</taxon>
        <taxon>Bacillati</taxon>
        <taxon>Actinomycetota</taxon>
        <taxon>Actinomycetes</taxon>
        <taxon>Pseudonocardiales</taxon>
        <taxon>Pseudonocardiaceae</taxon>
        <taxon>Lentzea</taxon>
    </lineage>
</organism>
<dbReference type="Pfam" id="PF06841">
    <property type="entry name" value="Phage_T4_gp19"/>
    <property type="match status" value="1"/>
</dbReference>
<dbReference type="Proteomes" id="UP001285521">
    <property type="component" value="Unassembled WGS sequence"/>
</dbReference>
<dbReference type="EMBL" id="JAXAVW010000010">
    <property type="protein sequence ID" value="MDX8031387.1"/>
    <property type="molecule type" value="Genomic_DNA"/>
</dbReference>
<accession>A0ABU4SZN9</accession>
<dbReference type="PANTHER" id="PTHR38009:SF1">
    <property type="entry name" value="CONSERVED HYPOTHETICAL PHAGE TAIL PROTEIN"/>
    <property type="match status" value="1"/>
</dbReference>
<protein>
    <submittedName>
        <fullName evidence="1">Phage tail protein</fullName>
    </submittedName>
</protein>
<sequence length="161" mass="17732">MTTPRLANAFRFRVTFIVSADADPAAPPLGTGGFAECTGLDVEMEVGEYAEGGRNDAVVQRAGRAKYSRLVLKRGMLHSPAGRVEPELWRWFADTVAGVRPIRRYDVLVEVLDERRETVASWKALRALTAKLVGPQLNARTGEVAMEELQLAHEGLRMVLA</sequence>
<gene>
    <name evidence="1" type="ORF">SK803_14255</name>
</gene>
<evidence type="ECO:0000313" key="2">
    <source>
        <dbReference type="Proteomes" id="UP001285521"/>
    </source>
</evidence>
<dbReference type="RefSeq" id="WP_319966450.1">
    <property type="nucleotide sequence ID" value="NZ_JAXAVW010000010.1"/>
</dbReference>
<name>A0ABU4SZN9_9PSEU</name>
<comment type="caution">
    <text evidence="1">The sequence shown here is derived from an EMBL/GenBank/DDBJ whole genome shotgun (WGS) entry which is preliminary data.</text>
</comment>
<evidence type="ECO:0000313" key="1">
    <source>
        <dbReference type="EMBL" id="MDX8031387.1"/>
    </source>
</evidence>
<dbReference type="InterPro" id="IPR011747">
    <property type="entry name" value="CHP02241"/>
</dbReference>
<reference evidence="1 2" key="1">
    <citation type="submission" date="2023-11" db="EMBL/GenBank/DDBJ databases">
        <title>Lentzea sokolovensis, sp. nov., Lentzea kristufkii, sp. nov., and Lentzea miocenensis, sp. nov., rare actinobacteria from Sokolov Coal Basin, Miocene lacustrine sediment, Czech Republic.</title>
        <authorList>
            <person name="Lara A."/>
            <person name="Kotroba L."/>
            <person name="Nouioui I."/>
            <person name="Neumann-Schaal M."/>
            <person name="Mast Y."/>
            <person name="Chronakova A."/>
        </authorList>
    </citation>
    <scope>NUCLEOTIDE SEQUENCE [LARGE SCALE GENOMIC DNA]</scope>
    <source>
        <strain evidence="1 2">BCCO 10_0856</strain>
    </source>
</reference>
<dbReference type="NCBIfam" id="TIGR02241">
    <property type="entry name" value="conserved hypothetical phage tail region protein"/>
    <property type="match status" value="1"/>
</dbReference>